<gene>
    <name evidence="4" type="ORF">GCM10025872_35620</name>
</gene>
<dbReference type="PROSITE" id="PS50977">
    <property type="entry name" value="HTH_TETR_2"/>
    <property type="match status" value="1"/>
</dbReference>
<sequence>MATAKGERRRAAVVAAAARLVLSDGPAALTHRRVAEAAQVPLAATTYYFSGRDELLAAAGERIVDSWVVAAERVAKRAAAEATGAGEPARAYGGLVDDLVTALLPPKVGEIRGHYEHLVGAGRDRALARAYRAGRAQLDAATAKILAAHGVSAPPDLVLAVLDGAVIIALSEGRQVRAYARDTLLRALTALDPAR</sequence>
<evidence type="ECO:0000313" key="4">
    <source>
        <dbReference type="EMBL" id="BDZ59905.1"/>
    </source>
</evidence>
<dbReference type="Pfam" id="PF17940">
    <property type="entry name" value="TetR_C_31"/>
    <property type="match status" value="1"/>
</dbReference>
<accession>A0ABN6YRF6</accession>
<proteinExistence type="predicted"/>
<evidence type="ECO:0000256" key="1">
    <source>
        <dbReference type="ARBA" id="ARBA00023125"/>
    </source>
</evidence>
<dbReference type="InterPro" id="IPR041583">
    <property type="entry name" value="TetR_C_31"/>
</dbReference>
<name>A0ABN6YRF6_9MICO</name>
<feature type="domain" description="HTH tetR-type" evidence="3">
    <location>
        <begin position="7"/>
        <end position="67"/>
    </location>
</feature>
<dbReference type="InterPro" id="IPR001647">
    <property type="entry name" value="HTH_TetR"/>
</dbReference>
<dbReference type="Pfam" id="PF00440">
    <property type="entry name" value="TetR_N"/>
    <property type="match status" value="1"/>
</dbReference>
<evidence type="ECO:0000256" key="2">
    <source>
        <dbReference type="PROSITE-ProRule" id="PRU00335"/>
    </source>
</evidence>
<dbReference type="InterPro" id="IPR009057">
    <property type="entry name" value="Homeodomain-like_sf"/>
</dbReference>
<evidence type="ECO:0000259" key="3">
    <source>
        <dbReference type="PROSITE" id="PS50977"/>
    </source>
</evidence>
<dbReference type="RefSeq" id="WP_289231746.1">
    <property type="nucleotide sequence ID" value="NZ_AP027735.1"/>
</dbReference>
<dbReference type="Gene3D" id="1.10.357.10">
    <property type="entry name" value="Tetracycline Repressor, domain 2"/>
    <property type="match status" value="1"/>
</dbReference>
<dbReference type="SUPFAM" id="SSF46689">
    <property type="entry name" value="Homeodomain-like"/>
    <property type="match status" value="1"/>
</dbReference>
<reference evidence="4" key="2">
    <citation type="submission" date="2023-02" db="EMBL/GenBank/DDBJ databases">
        <authorList>
            <person name="Sun Q."/>
            <person name="Mori K."/>
        </authorList>
    </citation>
    <scope>NUCLEOTIDE SEQUENCE</scope>
    <source>
        <strain evidence="4">NBRC 110608</strain>
    </source>
</reference>
<dbReference type="EMBL" id="AP027735">
    <property type="protein sequence ID" value="BDZ59905.1"/>
    <property type="molecule type" value="Genomic_DNA"/>
</dbReference>
<feature type="DNA-binding region" description="H-T-H motif" evidence="2">
    <location>
        <begin position="30"/>
        <end position="49"/>
    </location>
</feature>
<organism evidence="4">
    <name type="scientific">Barrientosiimonas endolithica</name>
    <dbReference type="NCBI Taxonomy" id="1535208"/>
    <lineage>
        <taxon>Bacteria</taxon>
        <taxon>Bacillati</taxon>
        <taxon>Actinomycetota</taxon>
        <taxon>Actinomycetes</taxon>
        <taxon>Micrococcales</taxon>
        <taxon>Dermacoccaceae</taxon>
        <taxon>Barrientosiimonas</taxon>
    </lineage>
</organism>
<keyword evidence="1 2" id="KW-0238">DNA-binding</keyword>
<protein>
    <submittedName>
        <fullName evidence="4">TetR family transcriptional regulator</fullName>
    </submittedName>
</protein>
<reference evidence="4" key="1">
    <citation type="journal article" date="2014" name="Int. J. Syst. Evol. Microbiol.">
        <title>Complete genome of a new Firmicutes species belonging to the dominant human colonic microbiota ('Ruminococcus bicirculans') reveals two chromosomes and a selective capacity to utilize plant glucans.</title>
        <authorList>
            <consortium name="NISC Comparative Sequencing Program"/>
            <person name="Wegmann U."/>
            <person name="Louis P."/>
            <person name="Goesmann A."/>
            <person name="Henrissat B."/>
            <person name="Duncan S.H."/>
            <person name="Flint H.J."/>
        </authorList>
    </citation>
    <scope>NUCLEOTIDE SEQUENCE</scope>
    <source>
        <strain evidence="4">NBRC 110608</strain>
    </source>
</reference>